<protein>
    <submittedName>
        <fullName evidence="2">Ferredoxin</fullName>
    </submittedName>
</protein>
<evidence type="ECO:0000259" key="1">
    <source>
        <dbReference type="Pfam" id="PF00111"/>
    </source>
</evidence>
<dbReference type="InterPro" id="IPR036010">
    <property type="entry name" value="2Fe-2S_ferredoxin-like_sf"/>
</dbReference>
<gene>
    <name evidence="2" type="ORF">G352_00782</name>
</gene>
<feature type="domain" description="2Fe-2S ferredoxin-type" evidence="1">
    <location>
        <begin position="5"/>
        <end position="89"/>
    </location>
</feature>
<dbReference type="GO" id="GO:0051536">
    <property type="term" value="F:iron-sulfur cluster binding"/>
    <property type="evidence" value="ECO:0007669"/>
    <property type="project" value="InterPro"/>
</dbReference>
<organism evidence="2 3">
    <name type="scientific">Rhodococcus ruber BKS 20-38</name>
    <dbReference type="NCBI Taxonomy" id="1278076"/>
    <lineage>
        <taxon>Bacteria</taxon>
        <taxon>Bacillati</taxon>
        <taxon>Actinomycetota</taxon>
        <taxon>Actinomycetes</taxon>
        <taxon>Mycobacteriales</taxon>
        <taxon>Nocardiaceae</taxon>
        <taxon>Rhodococcus</taxon>
    </lineage>
</organism>
<evidence type="ECO:0000313" key="2">
    <source>
        <dbReference type="EMBL" id="EME67270.1"/>
    </source>
</evidence>
<dbReference type="InterPro" id="IPR001041">
    <property type="entry name" value="2Fe-2S_ferredoxin-type"/>
</dbReference>
<sequence>MPRVRIEGSDLEIGVETYESVAEAAWRQDYVWPSRCWGQRECMQCFVRIRAGEEYVVPADEDELFAMRTKFPPRLRSPLVRLGCCIRVTQDGVVLEKKGVSAPSDSSSTEGSKTA</sequence>
<dbReference type="InterPro" id="IPR012675">
    <property type="entry name" value="Beta-grasp_dom_sf"/>
</dbReference>
<accession>M2YZ18</accession>
<evidence type="ECO:0000313" key="3">
    <source>
        <dbReference type="Proteomes" id="UP000011731"/>
    </source>
</evidence>
<dbReference type="SUPFAM" id="SSF54292">
    <property type="entry name" value="2Fe-2S ferredoxin-like"/>
    <property type="match status" value="1"/>
</dbReference>
<keyword evidence="3" id="KW-1185">Reference proteome</keyword>
<dbReference type="Pfam" id="PF00111">
    <property type="entry name" value="Fer2"/>
    <property type="match status" value="1"/>
</dbReference>
<dbReference type="EMBL" id="AOEX01000011">
    <property type="protein sequence ID" value="EME67270.1"/>
    <property type="molecule type" value="Genomic_DNA"/>
</dbReference>
<dbReference type="Proteomes" id="UP000011731">
    <property type="component" value="Unassembled WGS sequence"/>
</dbReference>
<dbReference type="Gene3D" id="3.10.20.30">
    <property type="match status" value="1"/>
</dbReference>
<dbReference type="RefSeq" id="WP_003934235.1">
    <property type="nucleotide sequence ID" value="NZ_AOEX01000011.1"/>
</dbReference>
<proteinExistence type="predicted"/>
<name>M2YZ18_9NOCA</name>
<comment type="caution">
    <text evidence="2">The sequence shown here is derived from an EMBL/GenBank/DDBJ whole genome shotgun (WGS) entry which is preliminary data.</text>
</comment>
<reference evidence="2 3" key="1">
    <citation type="journal article" date="2013" name="Genome Announc.">
        <title>Draft Genome Sequence of Rhodococcus ruber Strain BKS 20-38.</title>
        <authorList>
            <person name="Bala M."/>
            <person name="Kumar S."/>
            <person name="Raghava G.P."/>
            <person name="Mayilraj S."/>
        </authorList>
    </citation>
    <scope>NUCLEOTIDE SEQUENCE [LARGE SCALE GENOMIC DNA]</scope>
    <source>
        <strain evidence="2 3">BKS 20-38</strain>
    </source>
</reference>
<dbReference type="AlphaFoldDB" id="M2YZ18"/>